<keyword evidence="11 15" id="KW-1133">Transmembrane helix</keyword>
<dbReference type="GO" id="GO:0036503">
    <property type="term" value="P:ERAD pathway"/>
    <property type="evidence" value="ECO:0007669"/>
    <property type="project" value="TreeGrafter"/>
</dbReference>
<feature type="transmembrane region" description="Helical" evidence="15">
    <location>
        <begin position="1608"/>
        <end position="1625"/>
    </location>
</feature>
<dbReference type="GO" id="GO:0008270">
    <property type="term" value="F:zinc ion binding"/>
    <property type="evidence" value="ECO:0007669"/>
    <property type="project" value="UniProtKB-KW"/>
</dbReference>
<evidence type="ECO:0000256" key="14">
    <source>
        <dbReference type="SAM" id="MobiDB-lite"/>
    </source>
</evidence>
<protein>
    <recommendedName>
        <fullName evidence="4">RING-type E3 ubiquitin transferase</fullName>
        <ecNumber evidence="4">2.3.2.27</ecNumber>
    </recommendedName>
</protein>
<keyword evidence="7" id="KW-0479">Metal-binding</keyword>
<feature type="compositionally biased region" description="Acidic residues" evidence="14">
    <location>
        <begin position="580"/>
        <end position="589"/>
    </location>
</feature>
<keyword evidence="8 13" id="KW-0863">Zinc-finger</keyword>
<comment type="subcellular location">
    <subcellularLocation>
        <location evidence="2">Membrane</location>
        <topology evidence="2">Multi-pass membrane protein</topology>
    </subcellularLocation>
</comment>
<feature type="transmembrane region" description="Helical" evidence="15">
    <location>
        <begin position="868"/>
        <end position="890"/>
    </location>
</feature>
<dbReference type="EC" id="2.3.2.27" evidence="4"/>
<evidence type="ECO:0000256" key="12">
    <source>
        <dbReference type="ARBA" id="ARBA00023136"/>
    </source>
</evidence>
<organism evidence="18 19">
    <name type="scientific">Xylona heveae (strain CBS 132557 / TC161)</name>
    <dbReference type="NCBI Taxonomy" id="1328760"/>
    <lineage>
        <taxon>Eukaryota</taxon>
        <taxon>Fungi</taxon>
        <taxon>Dikarya</taxon>
        <taxon>Ascomycota</taxon>
        <taxon>Pezizomycotina</taxon>
        <taxon>Xylonomycetes</taxon>
        <taxon>Xylonales</taxon>
        <taxon>Xylonaceae</taxon>
        <taxon>Xylona</taxon>
    </lineage>
</organism>
<dbReference type="SUPFAM" id="SSF57850">
    <property type="entry name" value="RING/U-box"/>
    <property type="match status" value="1"/>
</dbReference>
<keyword evidence="6 15" id="KW-0812">Transmembrane</keyword>
<dbReference type="Proteomes" id="UP000076632">
    <property type="component" value="Unassembled WGS sequence"/>
</dbReference>
<dbReference type="OrthoDB" id="1108038at2759"/>
<feature type="transmembrane region" description="Helical" evidence="15">
    <location>
        <begin position="1695"/>
        <end position="1717"/>
    </location>
</feature>
<keyword evidence="12 15" id="KW-0472">Membrane</keyword>
<feature type="transmembrane region" description="Helical" evidence="15">
    <location>
        <begin position="1465"/>
        <end position="1488"/>
    </location>
</feature>
<dbReference type="InterPro" id="IPR001841">
    <property type="entry name" value="Znf_RING"/>
</dbReference>
<dbReference type="InterPro" id="IPR056521">
    <property type="entry name" value="MARCHF6-like_C"/>
</dbReference>
<evidence type="ECO:0000256" key="1">
    <source>
        <dbReference type="ARBA" id="ARBA00000900"/>
    </source>
</evidence>
<evidence type="ECO:0000256" key="4">
    <source>
        <dbReference type="ARBA" id="ARBA00012483"/>
    </source>
</evidence>
<evidence type="ECO:0000256" key="5">
    <source>
        <dbReference type="ARBA" id="ARBA00022679"/>
    </source>
</evidence>
<feature type="transmembrane region" description="Helical" evidence="15">
    <location>
        <begin position="939"/>
        <end position="956"/>
    </location>
</feature>
<dbReference type="RefSeq" id="XP_018187277.1">
    <property type="nucleotide sequence ID" value="XM_018335243.1"/>
</dbReference>
<feature type="compositionally biased region" description="Basic and acidic residues" evidence="14">
    <location>
        <begin position="697"/>
        <end position="717"/>
    </location>
</feature>
<gene>
    <name evidence="18" type="ORF">L228DRAFT_269178</name>
</gene>
<feature type="transmembrane region" description="Helical" evidence="15">
    <location>
        <begin position="1013"/>
        <end position="1035"/>
    </location>
</feature>
<feature type="transmembrane region" description="Helical" evidence="15">
    <location>
        <begin position="1649"/>
        <end position="1675"/>
    </location>
</feature>
<dbReference type="Pfam" id="PF12906">
    <property type="entry name" value="RINGv"/>
    <property type="match status" value="1"/>
</dbReference>
<feature type="domain" description="RING-type" evidence="16">
    <location>
        <begin position="38"/>
        <end position="85"/>
    </location>
</feature>
<proteinExistence type="predicted"/>
<dbReference type="OMA" id="VGTCYMF"/>
<evidence type="ECO:0000259" key="17">
    <source>
        <dbReference type="PROSITE" id="PS51292"/>
    </source>
</evidence>
<feature type="region of interest" description="Disordered" evidence="14">
    <location>
        <begin position="398"/>
        <end position="438"/>
    </location>
</feature>
<dbReference type="GO" id="GO:0061630">
    <property type="term" value="F:ubiquitin protein ligase activity"/>
    <property type="evidence" value="ECO:0007669"/>
    <property type="project" value="UniProtKB-EC"/>
</dbReference>
<feature type="transmembrane region" description="Helical" evidence="15">
    <location>
        <begin position="1257"/>
        <end position="1280"/>
    </location>
</feature>
<evidence type="ECO:0000256" key="11">
    <source>
        <dbReference type="ARBA" id="ARBA00022989"/>
    </source>
</evidence>
<evidence type="ECO:0000256" key="3">
    <source>
        <dbReference type="ARBA" id="ARBA00004906"/>
    </source>
</evidence>
<dbReference type="PROSITE" id="PS51292">
    <property type="entry name" value="ZF_RING_CH"/>
    <property type="match status" value="1"/>
</dbReference>
<feature type="transmembrane region" description="Helical" evidence="15">
    <location>
        <begin position="1151"/>
        <end position="1178"/>
    </location>
</feature>
<feature type="transmembrane region" description="Helical" evidence="15">
    <location>
        <begin position="1564"/>
        <end position="1588"/>
    </location>
</feature>
<feature type="region of interest" description="Disordered" evidence="14">
    <location>
        <begin position="454"/>
        <end position="491"/>
    </location>
</feature>
<evidence type="ECO:0000256" key="10">
    <source>
        <dbReference type="ARBA" id="ARBA00022833"/>
    </source>
</evidence>
<evidence type="ECO:0000256" key="7">
    <source>
        <dbReference type="ARBA" id="ARBA00022723"/>
    </source>
</evidence>
<keyword evidence="5" id="KW-0808">Transferase</keyword>
<dbReference type="FunCoup" id="A0A165G4A9">
    <property type="interactions" value="516"/>
</dbReference>
<feature type="compositionally biased region" description="Low complexity" evidence="14">
    <location>
        <begin position="744"/>
        <end position="754"/>
    </location>
</feature>
<dbReference type="InParanoid" id="A0A165G4A9"/>
<accession>A0A165G4A9</accession>
<dbReference type="CDD" id="cd16702">
    <property type="entry name" value="RING_CH-C4HC3_MARCH6"/>
    <property type="match status" value="1"/>
</dbReference>
<evidence type="ECO:0000256" key="9">
    <source>
        <dbReference type="ARBA" id="ARBA00022786"/>
    </source>
</evidence>
<evidence type="ECO:0000313" key="19">
    <source>
        <dbReference type="Proteomes" id="UP000076632"/>
    </source>
</evidence>
<dbReference type="InterPro" id="IPR013083">
    <property type="entry name" value="Znf_RING/FYVE/PHD"/>
</dbReference>
<feature type="transmembrane region" description="Helical" evidence="15">
    <location>
        <begin position="1198"/>
        <end position="1216"/>
    </location>
</feature>
<comment type="catalytic activity">
    <reaction evidence="1">
        <text>S-ubiquitinyl-[E2 ubiquitin-conjugating enzyme]-L-cysteine + [acceptor protein]-L-lysine = [E2 ubiquitin-conjugating enzyme]-L-cysteine + N(6)-ubiquitinyl-[acceptor protein]-L-lysine.</text>
        <dbReference type="EC" id="2.3.2.27"/>
    </reaction>
</comment>
<keyword evidence="10" id="KW-0862">Zinc</keyword>
<feature type="region of interest" description="Disordered" evidence="14">
    <location>
        <begin position="744"/>
        <end position="767"/>
    </location>
</feature>
<dbReference type="GO" id="GO:0005789">
    <property type="term" value="C:endoplasmic reticulum membrane"/>
    <property type="evidence" value="ECO:0007669"/>
    <property type="project" value="TreeGrafter"/>
</dbReference>
<comment type="pathway">
    <text evidence="3">Protein modification; protein ubiquitination.</text>
</comment>
<sequence>MDFARRDAGAETPDIMNDPAFETNTRGHRRSIDDPDTCRICRGEGTEDEPLFYPCRCSGSIKYVHQECLMEWLSHSQKKYCELCKTPFRFTKLYHPQMPQGLPTTVFIKQAIFDCFRTLLIWSRYFLVGFVWLFWLPWTMRTVWRGLFWLGDGGWTLWQPQTSNPITAKQAVEISRQHLAEALAARGQTSLTQDGYSTPFPSSTLSAANALPSILDPISVSLNMSAKETTFFSLVRRFFLDFTFDGSKQSPFAGLNSSSLNVSAGLETPLQKQSLLSEVQFLQNLTRFPALNRLAIRILEGQIITVFVVATFILIFLIREWVVQQQPALNLDVPLNVDVVVPPGDAEGDDEAGAGIEGDIRRHQAALQQAQQILERLRQNDDLAAGDLPENAPLQDVVEEASSNPSIDGPQRRDGLDSDEVLPARQPQSRHANLESDTDWQARLEQSLGESLHLYRTDSASNGGPLSRQRPGMPTRNALSRATEIQRTIEERNRFANTPEMERSGLRVFLDVWRRAEGDPEELLRILEDTDDASLGWVSETMRQLRDSDTPLDESFKDKLWEFLDDFANGKHRRQAENEATADETQDEAPDNHDNNDTFGSLLENESAEAPNEVSDAAYFGEEEQQELNEDILNAFGGVRQEKGKSRLTDTSDADDHISPLAASVQQSEAFVDNQEEQSQAIPARNTLETTGMDDLSSDRAASENGHDRHASQDDHQANVQFSSSAQENTTGHVTHDVNAQIAAPGEPAAGNGNRETPPGGPEENALNRRDGLVERLIDGLWGGVPIENARQEAPRGDDEHVVENIENEAPFVPVDRAQGPVGEEENADADANLDPNDIQAVEEADDFDGLLELIGIQGPLVVLFQNALFSAVFISATVGGGVWLPYIWGKIVLFLLGNPISVLFKLPLQLILFSADLVADLFLFIGGSFVYWTTAASRFALLPLTLVFPFISRLTQNTKVATVSRSIAEGGLERMAKMAADASVGFSENDFPAFSVLSHEALLSLKANVTGAFYLSYQLLLSILQGLLAPAQLISSKAPDSSVAAGLETNLRFYVEEAARLLSSIPTLFTSNVFKVTLEVGNPEKPFDPELAYWNAKDRVIAIFAGYMFFFVVGALYLRRGKPFSTSEQGRKFEQVLCEILAQAGGIMKVILIISIEMILFPLYCGMLLDIALLPLFETATLASRLEFAMNSPWTSGFVHWFLGTCYMFHFALFVSMCRKIMRSGVLYFIRDPDDPTFHPVRDVLERNVSTQLRKIAFSALVYGALVIVCLGGIVWSLYAAFDGILPIYWSSSEPVLEFPVDLLFYNFLMPLAVGFFRPSDGLNRLYSWWFRKCARLLRLTQFFFNERRRDEEGRRGLSWWADIFSRRNDAEPTPGDERDKASGEDERAPESQRQPTGLIRDGRYVRAPASDQVRIPKGNPVFLEVNENNERVDGLPDPDDGLHGKNTGLFTQVYIPPWFRIRIAAFLLLLWSFAAVTGVGVTVIPLVVGRMIFGLMVPGHRRMNDIYAFSLGIYVVGGIMYGVLHYKSTIDAIKRSISLQSESAQAISPRLQAYIMRLARIAYTYTAFGLVLPSLFALLMEFYIIVPLHTYLASDEVHVIHFMQDWTLGVLYVKISGRLILWYSQSRPAAALRAIVRRGWLDPDASIATRCFILPAVVVMNAALFLPLPLGYLANRMLFHDADQAIQSQVYRYSYPAVLFLCLWVVCGYALGHLVKGWRQRIKDDVYLIGERLHNFGERRGPLATPGARVQT</sequence>
<dbReference type="SMART" id="SM00744">
    <property type="entry name" value="RINGv"/>
    <property type="match status" value="1"/>
</dbReference>
<keyword evidence="19" id="KW-1185">Reference proteome</keyword>
<feature type="region of interest" description="Disordered" evidence="14">
    <location>
        <begin position="572"/>
        <end position="601"/>
    </location>
</feature>
<dbReference type="PANTHER" id="PTHR13145">
    <property type="entry name" value="SSM4 PROTEIN"/>
    <property type="match status" value="1"/>
</dbReference>
<evidence type="ECO:0000256" key="6">
    <source>
        <dbReference type="ARBA" id="ARBA00022692"/>
    </source>
</evidence>
<feature type="region of interest" description="Disordered" evidence="14">
    <location>
        <begin position="1372"/>
        <end position="1397"/>
    </location>
</feature>
<dbReference type="PANTHER" id="PTHR13145:SF0">
    <property type="entry name" value="E3 UBIQUITIN-PROTEIN LIGASE MARCHF6"/>
    <property type="match status" value="1"/>
</dbReference>
<dbReference type="InterPro" id="IPR011016">
    <property type="entry name" value="Znf_RING-CH"/>
</dbReference>
<dbReference type="Gene3D" id="3.30.40.10">
    <property type="entry name" value="Zinc/RING finger domain, C3HC4 (zinc finger)"/>
    <property type="match status" value="1"/>
</dbReference>
<evidence type="ECO:0000259" key="16">
    <source>
        <dbReference type="PROSITE" id="PS50089"/>
    </source>
</evidence>
<keyword evidence="9" id="KW-0833">Ubl conjugation pathway</keyword>
<feature type="transmembrane region" description="Helical" evidence="15">
    <location>
        <begin position="1300"/>
        <end position="1318"/>
    </location>
</feature>
<dbReference type="FunFam" id="3.30.40.10:FF:000287">
    <property type="entry name" value="RING finger membrane protein"/>
    <property type="match status" value="1"/>
</dbReference>
<dbReference type="PROSITE" id="PS50089">
    <property type="entry name" value="ZF_RING_2"/>
    <property type="match status" value="1"/>
</dbReference>
<feature type="compositionally biased region" description="Basic and acidic residues" evidence="14">
    <location>
        <begin position="1372"/>
        <end position="1392"/>
    </location>
</feature>
<dbReference type="InterPro" id="IPR057211">
    <property type="entry name" value="DUF7889"/>
</dbReference>
<reference evidence="18 19" key="1">
    <citation type="journal article" date="2016" name="Fungal Biol.">
        <title>The genome of Xylona heveae provides a window into fungal endophytism.</title>
        <authorList>
            <person name="Gazis R."/>
            <person name="Kuo A."/>
            <person name="Riley R."/>
            <person name="LaButti K."/>
            <person name="Lipzen A."/>
            <person name="Lin J."/>
            <person name="Amirebrahimi M."/>
            <person name="Hesse C.N."/>
            <person name="Spatafora J.W."/>
            <person name="Henrissat B."/>
            <person name="Hainaut M."/>
            <person name="Grigoriev I.V."/>
            <person name="Hibbett D.S."/>
        </authorList>
    </citation>
    <scope>NUCLEOTIDE SEQUENCE [LARGE SCALE GENOMIC DNA]</scope>
    <source>
        <strain evidence="18 19">TC161</strain>
    </source>
</reference>
<feature type="transmembrane region" description="Helical" evidence="15">
    <location>
        <begin position="119"/>
        <end position="138"/>
    </location>
</feature>
<feature type="compositionally biased region" description="Polar residues" evidence="14">
    <location>
        <begin position="477"/>
        <end position="486"/>
    </location>
</feature>
<name>A0A165G4A9_XYLHT</name>
<evidence type="ECO:0000256" key="8">
    <source>
        <dbReference type="ARBA" id="ARBA00022771"/>
    </source>
</evidence>
<feature type="domain" description="RING-CH-type" evidence="17">
    <location>
        <begin position="30"/>
        <end position="91"/>
    </location>
</feature>
<feature type="transmembrane region" description="Helical" evidence="15">
    <location>
        <begin position="1101"/>
        <end position="1119"/>
    </location>
</feature>
<dbReference type="Pfam" id="PF23113">
    <property type="entry name" value="MARCHF6_C"/>
    <property type="match status" value="1"/>
</dbReference>
<feature type="region of interest" description="Disordered" evidence="14">
    <location>
        <begin position="1"/>
        <end position="29"/>
    </location>
</feature>
<dbReference type="Pfam" id="PF25417">
    <property type="entry name" value="DUF7889"/>
    <property type="match status" value="1"/>
</dbReference>
<dbReference type="EMBL" id="KV407460">
    <property type="protein sequence ID" value="KZF21722.1"/>
    <property type="molecule type" value="Genomic_DNA"/>
</dbReference>
<evidence type="ECO:0000256" key="13">
    <source>
        <dbReference type="PROSITE-ProRule" id="PRU00175"/>
    </source>
</evidence>
<dbReference type="GeneID" id="28900380"/>
<feature type="region of interest" description="Disordered" evidence="14">
    <location>
        <begin position="665"/>
        <end position="718"/>
    </location>
</feature>
<dbReference type="STRING" id="1328760.A0A165G4A9"/>
<evidence type="ECO:0000313" key="18">
    <source>
        <dbReference type="EMBL" id="KZF21722.1"/>
    </source>
</evidence>
<feature type="transmembrane region" description="Helical" evidence="15">
    <location>
        <begin position="1508"/>
        <end position="1528"/>
    </location>
</feature>
<evidence type="ECO:0000256" key="2">
    <source>
        <dbReference type="ARBA" id="ARBA00004141"/>
    </source>
</evidence>
<evidence type="ECO:0000256" key="15">
    <source>
        <dbReference type="SAM" id="Phobius"/>
    </source>
</evidence>